<reference evidence="1" key="1">
    <citation type="journal article" date="2015" name="Nature">
        <title>Complex archaea that bridge the gap between prokaryotes and eukaryotes.</title>
        <authorList>
            <person name="Spang A."/>
            <person name="Saw J.H."/>
            <person name="Jorgensen S.L."/>
            <person name="Zaremba-Niedzwiedzka K."/>
            <person name="Martijn J."/>
            <person name="Lind A.E."/>
            <person name="van Eijk R."/>
            <person name="Schleper C."/>
            <person name="Guy L."/>
            <person name="Ettema T.J."/>
        </authorList>
    </citation>
    <scope>NUCLEOTIDE SEQUENCE</scope>
</reference>
<dbReference type="AlphaFoldDB" id="A0A0F9DU49"/>
<protein>
    <submittedName>
        <fullName evidence="1">Uncharacterized protein</fullName>
    </submittedName>
</protein>
<gene>
    <name evidence="1" type="ORF">LCGC14_2237130</name>
</gene>
<comment type="caution">
    <text evidence="1">The sequence shown here is derived from an EMBL/GenBank/DDBJ whole genome shotgun (WGS) entry which is preliminary data.</text>
</comment>
<name>A0A0F9DU49_9ZZZZ</name>
<organism evidence="1">
    <name type="scientific">marine sediment metagenome</name>
    <dbReference type="NCBI Taxonomy" id="412755"/>
    <lineage>
        <taxon>unclassified sequences</taxon>
        <taxon>metagenomes</taxon>
        <taxon>ecological metagenomes</taxon>
    </lineage>
</organism>
<accession>A0A0F9DU49</accession>
<dbReference type="EMBL" id="LAZR01030222">
    <property type="protein sequence ID" value="KKL57266.1"/>
    <property type="molecule type" value="Genomic_DNA"/>
</dbReference>
<evidence type="ECO:0000313" key="1">
    <source>
        <dbReference type="EMBL" id="KKL57266.1"/>
    </source>
</evidence>
<proteinExistence type="predicted"/>
<sequence length="247" mass="27094">MITKISFIKKLPSGQYRIYSKKKDPKTKKRRNLGTFSSLSGAKKHLQEVEYFKHHADDGKNEDRDTKILSKLSDIATFLEKAGYIKAADKIYFAMDAVDGSFDYADDSIVSNTPDVQNALPGSMDYMMTGEVAGGMQGAFSIPEAEKVASLANKLDGMGLHDEADELDDVLKEMLSDDADMHEIIGDLEEKHDNKKKKRVKPGEKDKAGIGVLVDSNGHVGTGVTDNQNAGMFQGLATLICIQIMVI</sequence>